<organism evidence="1 2">
    <name type="scientific">Physocladia obscura</name>
    <dbReference type="NCBI Taxonomy" id="109957"/>
    <lineage>
        <taxon>Eukaryota</taxon>
        <taxon>Fungi</taxon>
        <taxon>Fungi incertae sedis</taxon>
        <taxon>Chytridiomycota</taxon>
        <taxon>Chytridiomycota incertae sedis</taxon>
        <taxon>Chytridiomycetes</taxon>
        <taxon>Chytridiales</taxon>
        <taxon>Chytriomycetaceae</taxon>
        <taxon>Physocladia</taxon>
    </lineage>
</organism>
<proteinExistence type="predicted"/>
<dbReference type="EMBL" id="JADGJH010001129">
    <property type="protein sequence ID" value="KAJ3118269.1"/>
    <property type="molecule type" value="Genomic_DNA"/>
</dbReference>
<comment type="caution">
    <text evidence="1">The sequence shown here is derived from an EMBL/GenBank/DDBJ whole genome shotgun (WGS) entry which is preliminary data.</text>
</comment>
<evidence type="ECO:0000313" key="1">
    <source>
        <dbReference type="EMBL" id="KAJ3118269.1"/>
    </source>
</evidence>
<feature type="non-terminal residue" evidence="1">
    <location>
        <position position="57"/>
    </location>
</feature>
<gene>
    <name evidence="1" type="ORF">HK100_000642</name>
</gene>
<evidence type="ECO:0000313" key="2">
    <source>
        <dbReference type="Proteomes" id="UP001211907"/>
    </source>
</evidence>
<sequence>MVAQSNFTRVILGDIHVTRDHLKSDKMVMNPDPKIYMLASEDLSEDSIYLQFTYLCT</sequence>
<dbReference type="AlphaFoldDB" id="A0AAD5XCE8"/>
<keyword evidence="2" id="KW-1185">Reference proteome</keyword>
<accession>A0AAD5XCE8</accession>
<dbReference type="Proteomes" id="UP001211907">
    <property type="component" value="Unassembled WGS sequence"/>
</dbReference>
<reference evidence="1" key="1">
    <citation type="submission" date="2020-05" db="EMBL/GenBank/DDBJ databases">
        <title>Phylogenomic resolution of chytrid fungi.</title>
        <authorList>
            <person name="Stajich J.E."/>
            <person name="Amses K."/>
            <person name="Simmons R."/>
            <person name="Seto K."/>
            <person name="Myers J."/>
            <person name="Bonds A."/>
            <person name="Quandt C.A."/>
            <person name="Barry K."/>
            <person name="Liu P."/>
            <person name="Grigoriev I."/>
            <person name="Longcore J.E."/>
            <person name="James T.Y."/>
        </authorList>
    </citation>
    <scope>NUCLEOTIDE SEQUENCE</scope>
    <source>
        <strain evidence="1">JEL0513</strain>
    </source>
</reference>
<name>A0AAD5XCE8_9FUNG</name>
<protein>
    <submittedName>
        <fullName evidence="1">Uncharacterized protein</fullName>
    </submittedName>
</protein>